<reference evidence="1 2" key="1">
    <citation type="submission" date="2023-04" db="EMBL/GenBank/DDBJ databases">
        <title>A novel bacteria isolated from coastal sediment.</title>
        <authorList>
            <person name="Liu X.-J."/>
            <person name="Du Z.-J."/>
        </authorList>
    </citation>
    <scope>NUCLEOTIDE SEQUENCE [LARGE SCALE GENOMIC DNA]</scope>
    <source>
        <strain evidence="1 2">SDUM461003</strain>
    </source>
</reference>
<organism evidence="1 2">
    <name type="scientific">Thalassobacterium maritimum</name>
    <dbReference type="NCBI Taxonomy" id="3041265"/>
    <lineage>
        <taxon>Bacteria</taxon>
        <taxon>Pseudomonadati</taxon>
        <taxon>Verrucomicrobiota</taxon>
        <taxon>Opitutia</taxon>
        <taxon>Puniceicoccales</taxon>
        <taxon>Coraliomargaritaceae</taxon>
        <taxon>Thalassobacterium</taxon>
    </lineage>
</organism>
<dbReference type="RefSeq" id="WP_308952189.1">
    <property type="nucleotide sequence ID" value="NZ_JARXHW010000061.1"/>
</dbReference>
<gene>
    <name evidence="1" type="ORF">QEH52_17345</name>
</gene>
<proteinExistence type="predicted"/>
<evidence type="ECO:0000313" key="1">
    <source>
        <dbReference type="EMBL" id="MDQ8209296.1"/>
    </source>
</evidence>
<protein>
    <submittedName>
        <fullName evidence="1">Uncharacterized protein</fullName>
    </submittedName>
</protein>
<comment type="caution">
    <text evidence="1">The sequence shown here is derived from an EMBL/GenBank/DDBJ whole genome shotgun (WGS) entry which is preliminary data.</text>
</comment>
<accession>A0ABU1AYQ6</accession>
<sequence>MLSKLYNLKRDRGSGWEKPDKPALLLALIDLIEHGTSPACPEPVERDDDRLEGHKELLKLDGRSVLLPKEGRFWPAEAGLQWRWERQRGKEDAKQSNQRP</sequence>
<dbReference type="Proteomes" id="UP001225316">
    <property type="component" value="Unassembled WGS sequence"/>
</dbReference>
<keyword evidence="2" id="KW-1185">Reference proteome</keyword>
<name>A0ABU1AYQ6_9BACT</name>
<dbReference type="EMBL" id="JARXHW010000061">
    <property type="protein sequence ID" value="MDQ8209296.1"/>
    <property type="molecule type" value="Genomic_DNA"/>
</dbReference>
<evidence type="ECO:0000313" key="2">
    <source>
        <dbReference type="Proteomes" id="UP001225316"/>
    </source>
</evidence>